<dbReference type="GO" id="GO:0005634">
    <property type="term" value="C:nucleus"/>
    <property type="evidence" value="ECO:0007669"/>
    <property type="project" value="UniProtKB-SubCell"/>
</dbReference>
<feature type="compositionally biased region" description="Polar residues" evidence="5">
    <location>
        <begin position="72"/>
        <end position="93"/>
    </location>
</feature>
<dbReference type="PROSITE" id="PS50071">
    <property type="entry name" value="HOMEOBOX_2"/>
    <property type="match status" value="1"/>
</dbReference>
<keyword evidence="3 4" id="KW-0238">DNA-binding</keyword>
<comment type="subcellular location">
    <subcellularLocation>
        <location evidence="3 4">Nucleus</location>
    </subcellularLocation>
</comment>
<evidence type="ECO:0000256" key="5">
    <source>
        <dbReference type="SAM" id="MobiDB-lite"/>
    </source>
</evidence>
<reference evidence="8 9" key="1">
    <citation type="journal article" date="2021" name="Elife">
        <title>Chloroplast acquisition without the gene transfer in kleptoplastic sea slugs, Plakobranchus ocellatus.</title>
        <authorList>
            <person name="Maeda T."/>
            <person name="Takahashi S."/>
            <person name="Yoshida T."/>
            <person name="Shimamura S."/>
            <person name="Takaki Y."/>
            <person name="Nagai Y."/>
            <person name="Toyoda A."/>
            <person name="Suzuki Y."/>
            <person name="Arimoto A."/>
            <person name="Ishii H."/>
            <person name="Satoh N."/>
            <person name="Nishiyama T."/>
            <person name="Hasebe M."/>
            <person name="Maruyama T."/>
            <person name="Minagawa J."/>
            <person name="Obokata J."/>
            <person name="Shigenobu S."/>
        </authorList>
    </citation>
    <scope>NUCLEOTIDE SEQUENCE [LARGE SCALE GENOMIC DNA]</scope>
</reference>
<accession>A0AAV4F9K0</accession>
<dbReference type="EMBL" id="BMAT01004157">
    <property type="protein sequence ID" value="GFR69445.1"/>
    <property type="molecule type" value="Genomic_DNA"/>
</dbReference>
<keyword evidence="9" id="KW-1185">Reference proteome</keyword>
<dbReference type="SUPFAM" id="SSF46689">
    <property type="entry name" value="Homeodomain-like"/>
    <property type="match status" value="1"/>
</dbReference>
<feature type="compositionally biased region" description="Acidic residues" evidence="5">
    <location>
        <begin position="155"/>
        <end position="164"/>
    </location>
</feature>
<evidence type="ECO:0000256" key="1">
    <source>
        <dbReference type="ARBA" id="ARBA00023015"/>
    </source>
</evidence>
<dbReference type="SMART" id="SM00389">
    <property type="entry name" value="HOX"/>
    <property type="match status" value="1"/>
</dbReference>
<dbReference type="GO" id="GO:0000978">
    <property type="term" value="F:RNA polymerase II cis-regulatory region sequence-specific DNA binding"/>
    <property type="evidence" value="ECO:0007669"/>
    <property type="project" value="TreeGrafter"/>
</dbReference>
<feature type="region of interest" description="Disordered" evidence="5">
    <location>
        <begin position="72"/>
        <end position="174"/>
    </location>
</feature>
<dbReference type="Pfam" id="PF00046">
    <property type="entry name" value="Homeodomain"/>
    <property type="match status" value="1"/>
</dbReference>
<sequence length="247" mass="27859">MTSRQVLPSDLMTSSHEYHSRDSRLDINSYLNLNTHLRPQYINQPLHHSENASNMVYNKGFLNRTQLSQRTHSNNNLSGCNISTDSRLTSDNQSVEKVDISRSIQHPSSPDEQEIVSVDNVDDDEDDVDSECAGQRNEDTCGGSTTGATGGGDGVEAEDSEGINEDGGTGCKKKHRRNRTTFTTYQLHELERAFERSHYPDVYSREELALKISLPEVRVQVTMTVYSFVLLSNIYLVVLLVEWRKFG</sequence>
<keyword evidence="1" id="KW-0805">Transcription regulation</keyword>
<dbReference type="PANTHER" id="PTHR46271:SF2">
    <property type="entry name" value="RETINA AND ANTERIOR NEURAL FOLD HOMEOBOX PROTEIN 2"/>
    <property type="match status" value="1"/>
</dbReference>
<evidence type="ECO:0000256" key="2">
    <source>
        <dbReference type="ARBA" id="ARBA00023163"/>
    </source>
</evidence>
<feature type="compositionally biased region" description="Acidic residues" evidence="5">
    <location>
        <begin position="120"/>
        <end position="130"/>
    </location>
</feature>
<dbReference type="AlphaFoldDB" id="A0AAV4F9K0"/>
<dbReference type="GO" id="GO:0045944">
    <property type="term" value="P:positive regulation of transcription by RNA polymerase II"/>
    <property type="evidence" value="ECO:0007669"/>
    <property type="project" value="InterPro"/>
</dbReference>
<comment type="caution">
    <text evidence="8">The sequence shown here is derived from an EMBL/GenBank/DDBJ whole genome shotgun (WGS) entry which is preliminary data.</text>
</comment>
<dbReference type="Proteomes" id="UP000762676">
    <property type="component" value="Unassembled WGS sequence"/>
</dbReference>
<evidence type="ECO:0000256" key="6">
    <source>
        <dbReference type="SAM" id="Phobius"/>
    </source>
</evidence>
<name>A0AAV4F9K0_9GAST</name>
<evidence type="ECO:0000313" key="8">
    <source>
        <dbReference type="EMBL" id="GFR69445.1"/>
    </source>
</evidence>
<dbReference type="InterPro" id="IPR009057">
    <property type="entry name" value="Homeodomain-like_sf"/>
</dbReference>
<dbReference type="CDD" id="cd00086">
    <property type="entry name" value="homeodomain"/>
    <property type="match status" value="1"/>
</dbReference>
<feature type="compositionally biased region" description="Gly residues" evidence="5">
    <location>
        <begin position="144"/>
        <end position="154"/>
    </location>
</feature>
<feature type="domain" description="Homeobox" evidence="7">
    <location>
        <begin position="173"/>
        <end position="221"/>
    </location>
</feature>
<keyword evidence="2" id="KW-0804">Transcription</keyword>
<keyword evidence="6" id="KW-0812">Transmembrane</keyword>
<keyword evidence="6" id="KW-1133">Transmembrane helix</keyword>
<proteinExistence type="predicted"/>
<keyword evidence="3 4" id="KW-0371">Homeobox</keyword>
<keyword evidence="6" id="KW-0472">Membrane</keyword>
<feature type="transmembrane region" description="Helical" evidence="6">
    <location>
        <begin position="223"/>
        <end position="241"/>
    </location>
</feature>
<evidence type="ECO:0000259" key="7">
    <source>
        <dbReference type="PROSITE" id="PS50071"/>
    </source>
</evidence>
<dbReference type="Gene3D" id="1.10.10.60">
    <property type="entry name" value="Homeodomain-like"/>
    <property type="match status" value="1"/>
</dbReference>
<dbReference type="InterPro" id="IPR043562">
    <property type="entry name" value="RAX/RAX2"/>
</dbReference>
<dbReference type="PANTHER" id="PTHR46271">
    <property type="entry name" value="HOMEOBOX PROTEIN, PUTATIVE-RELATED"/>
    <property type="match status" value="1"/>
</dbReference>
<evidence type="ECO:0000256" key="3">
    <source>
        <dbReference type="PROSITE-ProRule" id="PRU00108"/>
    </source>
</evidence>
<organism evidence="8 9">
    <name type="scientific">Elysia marginata</name>
    <dbReference type="NCBI Taxonomy" id="1093978"/>
    <lineage>
        <taxon>Eukaryota</taxon>
        <taxon>Metazoa</taxon>
        <taxon>Spiralia</taxon>
        <taxon>Lophotrochozoa</taxon>
        <taxon>Mollusca</taxon>
        <taxon>Gastropoda</taxon>
        <taxon>Heterobranchia</taxon>
        <taxon>Euthyneura</taxon>
        <taxon>Panpulmonata</taxon>
        <taxon>Sacoglossa</taxon>
        <taxon>Placobranchoidea</taxon>
        <taxon>Plakobranchidae</taxon>
        <taxon>Elysia</taxon>
    </lineage>
</organism>
<evidence type="ECO:0000256" key="4">
    <source>
        <dbReference type="RuleBase" id="RU000682"/>
    </source>
</evidence>
<dbReference type="InterPro" id="IPR001356">
    <property type="entry name" value="HD"/>
</dbReference>
<protein>
    <submittedName>
        <fullName evidence="8">Retinal homeobox</fullName>
    </submittedName>
</protein>
<dbReference type="GO" id="GO:0000981">
    <property type="term" value="F:DNA-binding transcription factor activity, RNA polymerase II-specific"/>
    <property type="evidence" value="ECO:0007669"/>
    <property type="project" value="InterPro"/>
</dbReference>
<keyword evidence="3 4" id="KW-0539">Nucleus</keyword>
<feature type="DNA-binding region" description="Homeobox" evidence="3">
    <location>
        <begin position="175"/>
        <end position="222"/>
    </location>
</feature>
<gene>
    <name evidence="8" type="ORF">ElyMa_002050400</name>
</gene>
<evidence type="ECO:0000313" key="9">
    <source>
        <dbReference type="Proteomes" id="UP000762676"/>
    </source>
</evidence>